<evidence type="ECO:0000256" key="1">
    <source>
        <dbReference type="SAM" id="SignalP"/>
    </source>
</evidence>
<evidence type="ECO:0000259" key="2">
    <source>
        <dbReference type="Pfam" id="PF07583"/>
    </source>
</evidence>
<dbReference type="RefSeq" id="WP_210654725.1">
    <property type="nucleotide sequence ID" value="NZ_JAGKQQ010000001.1"/>
</dbReference>
<keyword evidence="1" id="KW-0732">Signal</keyword>
<dbReference type="EMBL" id="JAGKQQ010000001">
    <property type="protein sequence ID" value="MBP3956523.1"/>
    <property type="molecule type" value="Genomic_DNA"/>
</dbReference>
<evidence type="ECO:0000313" key="4">
    <source>
        <dbReference type="EMBL" id="MBP3956523.1"/>
    </source>
</evidence>
<reference evidence="4 5" key="1">
    <citation type="submission" date="2021-04" db="EMBL/GenBank/DDBJ databases">
        <authorList>
            <person name="Ivanova A."/>
        </authorList>
    </citation>
    <scope>NUCLEOTIDE SEQUENCE [LARGE SCALE GENOMIC DNA]</scope>
    <source>
        <strain evidence="4 5">G18</strain>
    </source>
</reference>
<dbReference type="PANTHER" id="PTHR35889">
    <property type="entry name" value="CYCLOINULO-OLIGOSACCHARIDE FRUCTANOTRANSFERASE-RELATED"/>
    <property type="match status" value="1"/>
</dbReference>
<dbReference type="PANTHER" id="PTHR35889:SF3">
    <property type="entry name" value="F-BOX DOMAIN-CONTAINING PROTEIN"/>
    <property type="match status" value="1"/>
</dbReference>
<feature type="domain" description="DUF1549" evidence="2">
    <location>
        <begin position="35"/>
        <end position="221"/>
    </location>
</feature>
<accession>A0ABS5BS21</accession>
<sequence length="513" mass="56360">MRYHRYLLPLVAAVAWPAALGAAEPPDPAKLAALIDGRLSSEWQKAGVKPAPVIDDAAFLRRSTLDLSGRIPTAAEVREFLADTSPDKRAKLATRLIDSGGHTRHMATFWRRTWVPQADTAEFARLADDFESWVAARVQENAPYDRIVRELLTLPESAGNRRGAVTPVGFYAASESKPENLAANATRSFLGVNLDCAQCHNHPFARWTRDQFWQTAAFFAPPTKDKSGKAVPPELMIPNTKKSLAPELLDGAEVKWPEALASDTGRKLLADWLTAKDNPYFARNAVNRLWAHIYGTALVEPLDDLSGDSGNTGYHAELLKELADAFATSGFDLKYITRALVLTKAYQLSALTREDAPADPRLFARMPIRGLTGEQLYDSLRTAAGLPPERADTGRGLGLEGRKRFAAQFRVERPVTAERSITQALSMMNGRLTTDLTDLTKNPTLGGVASAPFLDTRGKVETLFLAAIGREPTAKESKTMIDFVEGSTESERERALGDVFWALVNSTEFNTNH</sequence>
<keyword evidence="5" id="KW-1185">Reference proteome</keyword>
<evidence type="ECO:0000313" key="5">
    <source>
        <dbReference type="Proteomes" id="UP000676565"/>
    </source>
</evidence>
<dbReference type="Pfam" id="PF07587">
    <property type="entry name" value="PSD1"/>
    <property type="match status" value="1"/>
</dbReference>
<protein>
    <submittedName>
        <fullName evidence="4">DUF1553 domain-containing protein</fullName>
    </submittedName>
</protein>
<name>A0ABS5BS21_9BACT</name>
<dbReference type="Pfam" id="PF07583">
    <property type="entry name" value="PSCyt2"/>
    <property type="match status" value="1"/>
</dbReference>
<evidence type="ECO:0000259" key="3">
    <source>
        <dbReference type="Pfam" id="PF07587"/>
    </source>
</evidence>
<proteinExistence type="predicted"/>
<comment type="caution">
    <text evidence="4">The sequence shown here is derived from an EMBL/GenBank/DDBJ whole genome shotgun (WGS) entry which is preliminary data.</text>
</comment>
<dbReference type="InterPro" id="IPR022655">
    <property type="entry name" value="DUF1553"/>
</dbReference>
<feature type="signal peptide" evidence="1">
    <location>
        <begin position="1"/>
        <end position="22"/>
    </location>
</feature>
<feature type="chain" id="PRO_5045206039" evidence="1">
    <location>
        <begin position="23"/>
        <end position="513"/>
    </location>
</feature>
<dbReference type="Proteomes" id="UP000676565">
    <property type="component" value="Unassembled WGS sequence"/>
</dbReference>
<gene>
    <name evidence="4" type="ORF">J8F10_14685</name>
</gene>
<dbReference type="InterPro" id="IPR011444">
    <property type="entry name" value="DUF1549"/>
</dbReference>
<feature type="domain" description="DUF1553" evidence="3">
    <location>
        <begin position="266"/>
        <end position="389"/>
    </location>
</feature>
<organism evidence="4 5">
    <name type="scientific">Gemmata palustris</name>
    <dbReference type="NCBI Taxonomy" id="2822762"/>
    <lineage>
        <taxon>Bacteria</taxon>
        <taxon>Pseudomonadati</taxon>
        <taxon>Planctomycetota</taxon>
        <taxon>Planctomycetia</taxon>
        <taxon>Gemmatales</taxon>
        <taxon>Gemmataceae</taxon>
        <taxon>Gemmata</taxon>
    </lineage>
</organism>